<organism evidence="6 7">
    <name type="scientific">Inhella proteolytica</name>
    <dbReference type="NCBI Taxonomy" id="2795029"/>
    <lineage>
        <taxon>Bacteria</taxon>
        <taxon>Pseudomonadati</taxon>
        <taxon>Pseudomonadota</taxon>
        <taxon>Betaproteobacteria</taxon>
        <taxon>Burkholderiales</taxon>
        <taxon>Sphaerotilaceae</taxon>
        <taxon>Inhella</taxon>
    </lineage>
</organism>
<dbReference type="GO" id="GO:0042597">
    <property type="term" value="C:periplasmic space"/>
    <property type="evidence" value="ECO:0007669"/>
    <property type="project" value="UniProtKB-SubCell"/>
</dbReference>
<feature type="chain" id="PRO_5037921429" evidence="5">
    <location>
        <begin position="24"/>
        <end position="352"/>
    </location>
</feature>
<evidence type="ECO:0000256" key="3">
    <source>
        <dbReference type="ARBA" id="ARBA00022729"/>
    </source>
</evidence>
<dbReference type="GO" id="GO:0019808">
    <property type="term" value="F:polyamine binding"/>
    <property type="evidence" value="ECO:0007669"/>
    <property type="project" value="InterPro"/>
</dbReference>
<comment type="subcellular location">
    <subcellularLocation>
        <location evidence="1">Periplasm</location>
    </subcellularLocation>
</comment>
<dbReference type="AlphaFoldDB" id="A0A931J5X4"/>
<evidence type="ECO:0000256" key="2">
    <source>
        <dbReference type="ARBA" id="ARBA00022448"/>
    </source>
</evidence>
<dbReference type="PANTHER" id="PTHR30222:SF17">
    <property type="entry name" value="SPERMIDINE_PUTRESCINE-BINDING PERIPLASMIC PROTEIN"/>
    <property type="match status" value="1"/>
</dbReference>
<evidence type="ECO:0000256" key="1">
    <source>
        <dbReference type="ARBA" id="ARBA00004418"/>
    </source>
</evidence>
<protein>
    <submittedName>
        <fullName evidence="6">Extracellular solute-binding protein</fullName>
    </submittedName>
</protein>
<dbReference type="InterPro" id="IPR001188">
    <property type="entry name" value="Sperm_putr-bd"/>
</dbReference>
<dbReference type="EMBL" id="JAEDAK010000011">
    <property type="protein sequence ID" value="MBH9578413.1"/>
    <property type="molecule type" value="Genomic_DNA"/>
</dbReference>
<dbReference type="Pfam" id="PF13416">
    <property type="entry name" value="SBP_bac_8"/>
    <property type="match status" value="1"/>
</dbReference>
<evidence type="ECO:0000256" key="5">
    <source>
        <dbReference type="SAM" id="SignalP"/>
    </source>
</evidence>
<dbReference type="PRINTS" id="PR00909">
    <property type="entry name" value="SPERMDNBNDNG"/>
</dbReference>
<feature type="signal peptide" evidence="5">
    <location>
        <begin position="1"/>
        <end position="23"/>
    </location>
</feature>
<gene>
    <name evidence="6" type="ORF">I7X39_16090</name>
</gene>
<keyword evidence="7" id="KW-1185">Reference proteome</keyword>
<reference evidence="6" key="1">
    <citation type="submission" date="2020-12" db="EMBL/GenBank/DDBJ databases">
        <title>The genome sequence of Inhella sp. 1Y17.</title>
        <authorList>
            <person name="Liu Y."/>
        </authorList>
    </citation>
    <scope>NUCLEOTIDE SEQUENCE</scope>
    <source>
        <strain evidence="6">1Y17</strain>
    </source>
</reference>
<dbReference type="InterPro" id="IPR006059">
    <property type="entry name" value="SBP"/>
</dbReference>
<accession>A0A931J5X4</accession>
<name>A0A931J5X4_9BURK</name>
<keyword evidence="2" id="KW-0813">Transport</keyword>
<keyword evidence="4" id="KW-0574">Periplasm</keyword>
<proteinExistence type="predicted"/>
<keyword evidence="3 5" id="KW-0732">Signal</keyword>
<dbReference type="GO" id="GO:0015846">
    <property type="term" value="P:polyamine transport"/>
    <property type="evidence" value="ECO:0007669"/>
    <property type="project" value="InterPro"/>
</dbReference>
<dbReference type="Proteomes" id="UP000613266">
    <property type="component" value="Unassembled WGS sequence"/>
</dbReference>
<dbReference type="PANTHER" id="PTHR30222">
    <property type="entry name" value="SPERMIDINE/PUTRESCINE-BINDING PERIPLASMIC PROTEIN"/>
    <property type="match status" value="1"/>
</dbReference>
<evidence type="ECO:0000256" key="4">
    <source>
        <dbReference type="ARBA" id="ARBA00022764"/>
    </source>
</evidence>
<evidence type="ECO:0000313" key="7">
    <source>
        <dbReference type="Proteomes" id="UP000613266"/>
    </source>
</evidence>
<dbReference type="RefSeq" id="WP_198112180.1">
    <property type="nucleotide sequence ID" value="NZ_JAEDAK010000011.1"/>
</dbReference>
<comment type="caution">
    <text evidence="6">The sequence shown here is derived from an EMBL/GenBank/DDBJ whole genome shotgun (WGS) entry which is preliminary data.</text>
</comment>
<dbReference type="SUPFAM" id="SSF53850">
    <property type="entry name" value="Periplasmic binding protein-like II"/>
    <property type="match status" value="1"/>
</dbReference>
<evidence type="ECO:0000313" key="6">
    <source>
        <dbReference type="EMBL" id="MBH9578413.1"/>
    </source>
</evidence>
<dbReference type="Gene3D" id="3.40.190.10">
    <property type="entry name" value="Periplasmic binding protein-like II"/>
    <property type="match status" value="2"/>
</dbReference>
<sequence length="352" mass="39205">MQRRALPLVCASLLAARLQPAAAAPAVLRVLAWPGYAEPEVVQAFEQQHGAHVELTLIDTDEALWQKLSQREGADFDVLALNTVELRRAQQAGLLRALEPARIPALGRQLPRFQRRSSIPGLELKQGGRTELYGVPYTYAEMGLIYDRRRLPEAPTSINVLWEPRWRGKVLAYNGGSHNFTLAAQTLGLPAPFRLQAGDWPRAVERLIALRRNVLGFYSQPEESVRLFQRHGAALMFANYGTQQLQLLRQAGANVGYAIPREGALAWLDCWALTRQCRETALAHAWIDHVLGDQASQLLVQRQGLANTVSESIGSPGAAKLVWLEPVEDVARRETLWARIRSGDRAERVLSP</sequence>